<dbReference type="Proteomes" id="UP001445335">
    <property type="component" value="Unassembled WGS sequence"/>
</dbReference>
<gene>
    <name evidence="10" type="ORF">WJX81_006210</name>
</gene>
<feature type="region of interest" description="Disordered" evidence="8">
    <location>
        <begin position="260"/>
        <end position="354"/>
    </location>
</feature>
<proteinExistence type="predicted"/>
<evidence type="ECO:0000256" key="8">
    <source>
        <dbReference type="SAM" id="MobiDB-lite"/>
    </source>
</evidence>
<evidence type="ECO:0000256" key="3">
    <source>
        <dbReference type="ARBA" id="ARBA00022448"/>
    </source>
</evidence>
<dbReference type="Pfam" id="PF09324">
    <property type="entry name" value="Sec7-like_HDS"/>
    <property type="match status" value="1"/>
</dbReference>
<dbReference type="PANTHER" id="PTHR10663:SF375">
    <property type="entry name" value="LD29171P"/>
    <property type="match status" value="1"/>
</dbReference>
<keyword evidence="4" id="KW-0963">Cytoplasm</keyword>
<feature type="coiled-coil region" evidence="7">
    <location>
        <begin position="387"/>
        <end position="414"/>
    </location>
</feature>
<evidence type="ECO:0000256" key="4">
    <source>
        <dbReference type="ARBA" id="ARBA00022490"/>
    </source>
</evidence>
<sequence length="1613" mass="165907">MAPWSVFQSQASELPACIAPNARGVDTAFEVFVDGALTKIYNEASGRSKEQRAIREACKRILDVLRAEEAAGRGKVATPLDHATCAAVLEPLRLACAQDAPRLALPALACLHKLVAHAYLQAESTPAGRLDDGTAVAQVVVLSSRCGEASGDAVQLAVVRALLTVVTAEHFVVHGDCLMQAVRTVFNVAIGSDSPDVQRTARNALLQMLNTVIKRVMQAPLGRRSSSMASEPLSGAPPSGGPAQELPLPPALEAHVAAAHGAAPGTIRRPSNAGDPGTAHDASGEPPSNGDLGTDRDHPTTDPVASPHPAEPGAADASAGGAEGGYGAPVGLPHVQRGAPDAHEGGDDAAAPAGPAAEVAAAAAAAEAAGAAVDDAMSSTRTAQLASLAEQADLRGLEQALDQMEAERAAISGAAEAAAAPDATPSPRDTRKVMMRGRKAAAWRHLTLPERDALTVLTAICKMAARETGFGAVEQFMHAGKLLALELLVRALESPHHHWPSLRPEFCEQLRQPLCLALLRNCMSDFAEAYSAAGRLFAAVLLQPRLRSAAKAEMGAFYPLLLLRPLEADHPEPASQALALAALAPLVAQPQLLVDLFVNYDCDLQAANLFERTMRALCRAVARFGAAKERKHSLENGIAVFNRDGFKGVAALVASGTVVPDARAVAAFLRDHCTALDKVQLGEYLGRPEELPVAAMHAYINAERYAGLSLDEALRALLQGFRLPGEAQKIDRIMEKFAERYCADNSGAFRSADAAYLLAFALVMLNTDAHNPHADGSLGPDDFVGMCQAPGEGGHEPILPAEELTAMYLRILERQIAPPDAGDDAPGDGGGERLQQRRLAATLGLTLRGGAAWDKQHGVGVERRRLLARTREAVARGLLASNLWHSASHAEHARPMLQVGGDALVRALAAAFEAAPDARAAAPVLDGLLCAIRLAGGLGLDGLCEDLLAALAAATGVATPAAAGTSADAKQVAALAALLDLAAGPVGGLIGSGWVVVLRALAALGGEAVVVFVRALCAVSQEELDAPAAPRTYTLARLAQAAAANMARPRLVWGRLWAATATHLVAAACHPDAGVACLAIGHLHALAARLLCQGEPQRCMHQEEALRPFSAVLRGAVRAEAREAAVAAVAEAVTVHACGLGSGWRSALEALAAAAADPAATVVERALDAVQPVAEGLFREGGICGALFGAVVAVADAAADALLGNVTAFGAGWRRAEWRAAREAAVTYLLALPFPQLYEGAPVHAVGWSVEGLERVHRHARAHAPALFRAAAAHAPAAAPELLWPLLNLAACYVRCVDGVHRRCGERIPPHAQLRLLTVLQDTVQRAAAFNRSPERRAAATALVGSIKPKAGAVPATPIVAASAWQATGAFTANGTPTVVVFQGDTLGAGSRRAFAGNGGRPAEDDAAAAAAAPSAEAAERSTEVAAAELPSPGDGVEPGAATAAATASAAAAAAVAEEDFAAAPALMRQEAEGGVLLIAALQRVMQQSDEAGAAAEAEARLLALCRQLVGEAVRDAWAGPKLPGARSGGGSVGAALAPEGCSWDQATRAPLIVAGLRAYGAVSPGPRATELRAVFPALARLICSAQPPVRSALAALFQAQLPPLLASAGVAG</sequence>
<dbReference type="GO" id="GO:0016020">
    <property type="term" value="C:membrane"/>
    <property type="evidence" value="ECO:0007669"/>
    <property type="project" value="UniProtKB-SubCell"/>
</dbReference>
<dbReference type="Gene3D" id="1.10.1000.11">
    <property type="entry name" value="Arf Nucleotide-binding Site Opener,domain 2"/>
    <property type="match status" value="1"/>
</dbReference>
<dbReference type="GO" id="GO:0015031">
    <property type="term" value="P:protein transport"/>
    <property type="evidence" value="ECO:0007669"/>
    <property type="project" value="UniProtKB-KW"/>
</dbReference>
<evidence type="ECO:0000259" key="9">
    <source>
        <dbReference type="PROSITE" id="PS50190"/>
    </source>
</evidence>
<dbReference type="CDD" id="cd00171">
    <property type="entry name" value="Sec7"/>
    <property type="match status" value="1"/>
</dbReference>
<feature type="compositionally biased region" description="Low complexity" evidence="8">
    <location>
        <begin position="229"/>
        <end position="247"/>
    </location>
</feature>
<dbReference type="GO" id="GO:0005829">
    <property type="term" value="C:cytosol"/>
    <property type="evidence" value="ECO:0007669"/>
    <property type="project" value="UniProtKB-SubCell"/>
</dbReference>
<dbReference type="Pfam" id="PF20252">
    <property type="entry name" value="BIG2_C"/>
    <property type="match status" value="1"/>
</dbReference>
<dbReference type="InterPro" id="IPR035999">
    <property type="entry name" value="Sec7_dom_sf"/>
</dbReference>
<feature type="region of interest" description="Disordered" evidence="8">
    <location>
        <begin position="222"/>
        <end position="247"/>
    </location>
</feature>
<dbReference type="InterPro" id="IPR015403">
    <property type="entry name" value="Mon2/Sec7/BIG1-like_HDS"/>
</dbReference>
<protein>
    <recommendedName>
        <fullName evidence="9">SEC7 domain-containing protein</fullName>
    </recommendedName>
</protein>
<dbReference type="Pfam" id="PF12783">
    <property type="entry name" value="Sec7-like_HUS"/>
    <property type="match status" value="1"/>
</dbReference>
<dbReference type="Pfam" id="PF16213">
    <property type="entry name" value="DCB"/>
    <property type="match status" value="1"/>
</dbReference>
<dbReference type="SUPFAM" id="SSF48425">
    <property type="entry name" value="Sec7 domain"/>
    <property type="match status" value="1"/>
</dbReference>
<evidence type="ECO:0000256" key="2">
    <source>
        <dbReference type="ARBA" id="ARBA00004514"/>
    </source>
</evidence>
<accession>A0AAW1RGL3</accession>
<feature type="compositionally biased region" description="Low complexity" evidence="8">
    <location>
        <begin position="1408"/>
        <end position="1417"/>
    </location>
</feature>
<organism evidence="10 11">
    <name type="scientific">Elliptochloris bilobata</name>
    <dbReference type="NCBI Taxonomy" id="381761"/>
    <lineage>
        <taxon>Eukaryota</taxon>
        <taxon>Viridiplantae</taxon>
        <taxon>Chlorophyta</taxon>
        <taxon>core chlorophytes</taxon>
        <taxon>Trebouxiophyceae</taxon>
        <taxon>Trebouxiophyceae incertae sedis</taxon>
        <taxon>Elliptochloris clade</taxon>
        <taxon>Elliptochloris</taxon>
    </lineage>
</organism>
<keyword evidence="7" id="KW-0175">Coiled coil</keyword>
<keyword evidence="11" id="KW-1185">Reference proteome</keyword>
<evidence type="ECO:0000313" key="11">
    <source>
        <dbReference type="Proteomes" id="UP001445335"/>
    </source>
</evidence>
<dbReference type="GO" id="GO:0032012">
    <property type="term" value="P:regulation of ARF protein signal transduction"/>
    <property type="evidence" value="ECO:0007669"/>
    <property type="project" value="InterPro"/>
</dbReference>
<dbReference type="GO" id="GO:0005802">
    <property type="term" value="C:trans-Golgi network"/>
    <property type="evidence" value="ECO:0007669"/>
    <property type="project" value="TreeGrafter"/>
</dbReference>
<comment type="subcellular location">
    <subcellularLocation>
        <location evidence="2">Cytoplasm</location>
        <location evidence="2">Cytosol</location>
    </subcellularLocation>
    <subcellularLocation>
        <location evidence="1">Membrane</location>
    </subcellularLocation>
</comment>
<evidence type="ECO:0000256" key="1">
    <source>
        <dbReference type="ARBA" id="ARBA00004370"/>
    </source>
</evidence>
<evidence type="ECO:0000256" key="7">
    <source>
        <dbReference type="SAM" id="Coils"/>
    </source>
</evidence>
<dbReference type="PROSITE" id="PS50190">
    <property type="entry name" value="SEC7"/>
    <property type="match status" value="1"/>
</dbReference>
<evidence type="ECO:0000256" key="6">
    <source>
        <dbReference type="ARBA" id="ARBA00023136"/>
    </source>
</evidence>
<feature type="compositionally biased region" description="Low complexity" evidence="8">
    <location>
        <begin position="311"/>
        <end position="320"/>
    </location>
</feature>
<keyword evidence="6" id="KW-0472">Membrane</keyword>
<keyword evidence="5" id="KW-0653">Protein transport</keyword>
<dbReference type="EMBL" id="JALJOU010000039">
    <property type="protein sequence ID" value="KAK9832738.1"/>
    <property type="molecule type" value="Genomic_DNA"/>
</dbReference>
<feature type="region of interest" description="Disordered" evidence="8">
    <location>
        <begin position="1393"/>
        <end position="1442"/>
    </location>
</feature>
<keyword evidence="3" id="KW-0813">Transport</keyword>
<dbReference type="GO" id="GO:0005085">
    <property type="term" value="F:guanyl-nucleotide exchange factor activity"/>
    <property type="evidence" value="ECO:0007669"/>
    <property type="project" value="InterPro"/>
</dbReference>
<name>A0AAW1RGL3_9CHLO</name>
<dbReference type="SMART" id="SM00222">
    <property type="entry name" value="Sec7"/>
    <property type="match status" value="1"/>
</dbReference>
<dbReference type="InterPro" id="IPR000904">
    <property type="entry name" value="Sec7_dom"/>
</dbReference>
<dbReference type="InterPro" id="IPR032691">
    <property type="entry name" value="Mon2/Sec7/BIG1-like_HUS"/>
</dbReference>
<dbReference type="PANTHER" id="PTHR10663">
    <property type="entry name" value="GUANYL-NUCLEOTIDE EXCHANGE FACTOR"/>
    <property type="match status" value="1"/>
</dbReference>
<reference evidence="10 11" key="1">
    <citation type="journal article" date="2024" name="Nat. Commun.">
        <title>Phylogenomics reveals the evolutionary origins of lichenization in chlorophyte algae.</title>
        <authorList>
            <person name="Puginier C."/>
            <person name="Libourel C."/>
            <person name="Otte J."/>
            <person name="Skaloud P."/>
            <person name="Haon M."/>
            <person name="Grisel S."/>
            <person name="Petersen M."/>
            <person name="Berrin J.G."/>
            <person name="Delaux P.M."/>
            <person name="Dal Grande F."/>
            <person name="Keller J."/>
        </authorList>
    </citation>
    <scope>NUCLEOTIDE SEQUENCE [LARGE SCALE GENOMIC DNA]</scope>
    <source>
        <strain evidence="10 11">SAG 245.80</strain>
    </source>
</reference>
<feature type="domain" description="SEC7" evidence="9">
    <location>
        <begin position="623"/>
        <end position="814"/>
    </location>
</feature>
<dbReference type="InterPro" id="IPR046455">
    <property type="entry name" value="Sec7/BIG1-like_C"/>
</dbReference>
<dbReference type="InterPro" id="IPR023394">
    <property type="entry name" value="Sec7_C_sf"/>
</dbReference>
<dbReference type="Pfam" id="PF01369">
    <property type="entry name" value="Sec7"/>
    <property type="match status" value="1"/>
</dbReference>
<dbReference type="Gene3D" id="1.10.220.20">
    <property type="match status" value="1"/>
</dbReference>
<dbReference type="InterPro" id="IPR032629">
    <property type="entry name" value="DCB_dom"/>
</dbReference>
<evidence type="ECO:0000256" key="5">
    <source>
        <dbReference type="ARBA" id="ARBA00022927"/>
    </source>
</evidence>
<comment type="caution">
    <text evidence="10">The sequence shown here is derived from an EMBL/GenBank/DDBJ whole genome shotgun (WGS) entry which is preliminary data.</text>
</comment>
<evidence type="ECO:0000313" key="10">
    <source>
        <dbReference type="EMBL" id="KAK9832738.1"/>
    </source>
</evidence>